<dbReference type="InterPro" id="IPR055290">
    <property type="entry name" value="At3g26010-like"/>
</dbReference>
<feature type="domain" description="F-box protein At3g26010-like beta-propeller" evidence="1">
    <location>
        <begin position="30"/>
        <end position="234"/>
    </location>
</feature>
<evidence type="ECO:0000259" key="1">
    <source>
        <dbReference type="Pfam" id="PF24750"/>
    </source>
</evidence>
<name>A0A2N9GM58_FAGSY</name>
<dbReference type="PANTHER" id="PTHR35546">
    <property type="entry name" value="F-BOX PROTEIN INTERACTION DOMAIN PROTEIN-RELATED"/>
    <property type="match status" value="1"/>
</dbReference>
<proteinExistence type="predicted"/>
<dbReference type="AlphaFoldDB" id="A0A2N9GM58"/>
<dbReference type="Pfam" id="PF24750">
    <property type="entry name" value="b-prop_At3g26010-like"/>
    <property type="match status" value="1"/>
</dbReference>
<gene>
    <name evidence="2" type="ORF">FSB_LOCUS28574</name>
</gene>
<organism evidence="2">
    <name type="scientific">Fagus sylvatica</name>
    <name type="common">Beechnut</name>
    <dbReference type="NCBI Taxonomy" id="28930"/>
    <lineage>
        <taxon>Eukaryota</taxon>
        <taxon>Viridiplantae</taxon>
        <taxon>Streptophyta</taxon>
        <taxon>Embryophyta</taxon>
        <taxon>Tracheophyta</taxon>
        <taxon>Spermatophyta</taxon>
        <taxon>Magnoliopsida</taxon>
        <taxon>eudicotyledons</taxon>
        <taxon>Gunneridae</taxon>
        <taxon>Pentapetalae</taxon>
        <taxon>rosids</taxon>
        <taxon>fabids</taxon>
        <taxon>Fagales</taxon>
        <taxon>Fagaceae</taxon>
        <taxon>Fagus</taxon>
    </lineage>
</organism>
<reference evidence="2" key="1">
    <citation type="submission" date="2018-02" db="EMBL/GenBank/DDBJ databases">
        <authorList>
            <person name="Cohen D.B."/>
            <person name="Kent A.D."/>
        </authorList>
    </citation>
    <scope>NUCLEOTIDE SEQUENCE</scope>
</reference>
<dbReference type="InterPro" id="IPR056592">
    <property type="entry name" value="Beta-prop_At3g26010-like"/>
</dbReference>
<protein>
    <recommendedName>
        <fullName evidence="1">F-box protein At3g26010-like beta-propeller domain-containing protein</fullName>
    </recommendedName>
</protein>
<dbReference type="PANTHER" id="PTHR35546:SF66">
    <property type="entry name" value="F-BOX DOMAIN-CONTAINING PROTEIN"/>
    <property type="match status" value="1"/>
</dbReference>
<evidence type="ECO:0000313" key="2">
    <source>
        <dbReference type="EMBL" id="SPD00692.1"/>
    </source>
</evidence>
<sequence>MGHVQIIKFEEQGKEIRGQSLFNFPFHEGKAKLIDSCNGLLLFTMKEHVTYYGVYCRKFFVLNPARNQRVDIPIRQRWSPTVFAGIVSDGSQQHFKVINYSFNKFTLNRKEINCHIFSSETKEWTKHEARIFNSSYSGIISSMCATSLYWKGKLYSVWGKSMLVYDVEKVFFKLVPLPELLDFKPSDSFDRYAFWESEGQLQFCRSGVNGFHIWTYQDLNSDEWLLKQSVTREELRFQYCELILHDDDERITRIRNGLLYVTVFAFNEVMQILYIRASGYILSYSLETRRLAKVWSAPRSLEFYTSTVYPFLFNCTN</sequence>
<accession>A0A2N9GM58</accession>
<dbReference type="EMBL" id="OIVN01002112">
    <property type="protein sequence ID" value="SPD00692.1"/>
    <property type="molecule type" value="Genomic_DNA"/>
</dbReference>